<accession>A0A4Y8ALX4</accession>
<sequence length="65" mass="7228">MQKFIISVKEKNSGRDVVSPYIVNSLSGLGNYSERLSPMGLIVIVDSIKEEDNFVEPIKQTQDGN</sequence>
<comment type="caution">
    <text evidence="1">The sequence shown here is derived from an EMBL/GenBank/DDBJ whole genome shotgun (WGS) entry which is preliminary data.</text>
</comment>
<dbReference type="EMBL" id="SNQI01000035">
    <property type="protein sequence ID" value="TEW70717.1"/>
    <property type="molecule type" value="Genomic_DNA"/>
</dbReference>
<name>A0A4Y8ALX4_9FLAO</name>
<organism evidence="1 2">
    <name type="scientific">Gramella jeungdoensis</name>
    <dbReference type="NCBI Taxonomy" id="708091"/>
    <lineage>
        <taxon>Bacteria</taxon>
        <taxon>Pseudomonadati</taxon>
        <taxon>Bacteroidota</taxon>
        <taxon>Flavobacteriia</taxon>
        <taxon>Flavobacteriales</taxon>
        <taxon>Flavobacteriaceae</taxon>
        <taxon>Christiangramia</taxon>
    </lineage>
</organism>
<protein>
    <submittedName>
        <fullName evidence="1">Uncharacterized protein</fullName>
    </submittedName>
</protein>
<dbReference type="RefSeq" id="WP_134249438.1">
    <property type="nucleotide sequence ID" value="NZ_SNQI01000035.1"/>
</dbReference>
<dbReference type="AlphaFoldDB" id="A0A4Y8ALX4"/>
<proteinExistence type="predicted"/>
<reference evidence="1 2" key="1">
    <citation type="journal article" date="2011" name="J. Microbiol.">
        <title>Gramella jeungdoensis sp. nov., isolated from a solar saltern in Korea.</title>
        <authorList>
            <person name="Joung Y."/>
            <person name="Kim H."/>
            <person name="Jang T."/>
            <person name="Ahn T.S."/>
            <person name="Joh K."/>
        </authorList>
    </citation>
    <scope>NUCLEOTIDE SEQUENCE [LARGE SCALE GENOMIC DNA]</scope>
    <source>
        <strain evidence="1 2">KCTC 23123</strain>
    </source>
</reference>
<evidence type="ECO:0000313" key="1">
    <source>
        <dbReference type="EMBL" id="TEW70717.1"/>
    </source>
</evidence>
<keyword evidence="2" id="KW-1185">Reference proteome</keyword>
<gene>
    <name evidence="1" type="ORF">E2488_15770</name>
</gene>
<evidence type="ECO:0000313" key="2">
    <source>
        <dbReference type="Proteomes" id="UP000298517"/>
    </source>
</evidence>
<dbReference type="Proteomes" id="UP000298517">
    <property type="component" value="Unassembled WGS sequence"/>
</dbReference>